<reference evidence="2 3" key="1">
    <citation type="journal article" date="2018" name="BMC Genomics">
        <title>Genomic evidence for intraspecific hybridization in a clonal and extremely halotolerant yeast.</title>
        <authorList>
            <person name="Gostincar C."/>
            <person name="Stajich J.E."/>
            <person name="Zupancic J."/>
            <person name="Zalar P."/>
            <person name="Gunde-Cimerman N."/>
        </authorList>
    </citation>
    <scope>NUCLEOTIDE SEQUENCE [LARGE SCALE GENOMIC DNA]</scope>
    <source>
        <strain evidence="2 3">EXF-171</strain>
    </source>
</reference>
<evidence type="ECO:0000313" key="3">
    <source>
        <dbReference type="Proteomes" id="UP000281468"/>
    </source>
</evidence>
<dbReference type="VEuPathDB" id="FungiDB:BTJ68_06306"/>
<sequence>MGVHLFAHSSIASSSKLHLIPKARMPPRRKPASATTSAATSALPSTVTSAATSRSPSPEPRQPFRFFDLPSELRLRIYEEVLLVHDTLDLEPSNYRRILPRLALFLVSRRMHEEAYRVFYAQPLRLFPVHGRFFYTKKPLLQRLPPPYRAAVNTIELRLGPGWTKPPRCQDTWREELGLQDCSNLRKVKIMVEIDTSDSIFLGFRGQNATEDTYKFFCLELLRGLLVRVPSLETVEIDAYSGVKKDSPLVMALRRLVQSERSSIRLTWGPLRGWEKEGDEAGEIGLERAMAGLGLGSASASASTSVVPTSASQQQNAARIVRVQA</sequence>
<gene>
    <name evidence="2" type="ORF">D0862_12642</name>
</gene>
<feature type="compositionally biased region" description="Basic residues" evidence="1">
    <location>
        <begin position="20"/>
        <end position="31"/>
    </location>
</feature>
<evidence type="ECO:0000313" key="2">
    <source>
        <dbReference type="EMBL" id="RMY80651.1"/>
    </source>
</evidence>
<dbReference type="Proteomes" id="UP000281468">
    <property type="component" value="Unassembled WGS sequence"/>
</dbReference>
<dbReference type="PANTHER" id="PTHR42085:SF2">
    <property type="entry name" value="F-BOX DOMAIN-CONTAINING PROTEIN"/>
    <property type="match status" value="1"/>
</dbReference>
<evidence type="ECO:0000256" key="1">
    <source>
        <dbReference type="SAM" id="MobiDB-lite"/>
    </source>
</evidence>
<name>A0A3M7EVU4_HORWE</name>
<dbReference type="EMBL" id="QWIQ01000625">
    <property type="protein sequence ID" value="RMY80651.1"/>
    <property type="molecule type" value="Genomic_DNA"/>
</dbReference>
<accession>A0A3M7EVU4</accession>
<organism evidence="2 3">
    <name type="scientific">Hortaea werneckii</name>
    <name type="common">Black yeast</name>
    <name type="synonym">Cladosporium werneckii</name>
    <dbReference type="NCBI Taxonomy" id="91943"/>
    <lineage>
        <taxon>Eukaryota</taxon>
        <taxon>Fungi</taxon>
        <taxon>Dikarya</taxon>
        <taxon>Ascomycota</taxon>
        <taxon>Pezizomycotina</taxon>
        <taxon>Dothideomycetes</taxon>
        <taxon>Dothideomycetidae</taxon>
        <taxon>Mycosphaerellales</taxon>
        <taxon>Teratosphaeriaceae</taxon>
        <taxon>Hortaea</taxon>
    </lineage>
</organism>
<dbReference type="AlphaFoldDB" id="A0A3M7EVU4"/>
<feature type="region of interest" description="Disordered" evidence="1">
    <location>
        <begin position="20"/>
        <end position="63"/>
    </location>
</feature>
<proteinExistence type="predicted"/>
<comment type="caution">
    <text evidence="2">The sequence shown here is derived from an EMBL/GenBank/DDBJ whole genome shotgun (WGS) entry which is preliminary data.</text>
</comment>
<protein>
    <recommendedName>
        <fullName evidence="4">F-box domain-containing protein</fullName>
    </recommendedName>
</protein>
<dbReference type="InterPro" id="IPR038883">
    <property type="entry name" value="AN11006-like"/>
</dbReference>
<feature type="compositionally biased region" description="Low complexity" evidence="1">
    <location>
        <begin position="32"/>
        <end position="53"/>
    </location>
</feature>
<evidence type="ECO:0008006" key="4">
    <source>
        <dbReference type="Google" id="ProtNLM"/>
    </source>
</evidence>
<dbReference type="PANTHER" id="PTHR42085">
    <property type="entry name" value="F-BOX DOMAIN-CONTAINING PROTEIN"/>
    <property type="match status" value="1"/>
</dbReference>